<dbReference type="RefSeq" id="WP_183330381.1">
    <property type="nucleotide sequence ID" value="NZ_JACHZF010000007.1"/>
</dbReference>
<reference evidence="1 2" key="1">
    <citation type="submission" date="2020-08" db="EMBL/GenBank/DDBJ databases">
        <title>Genomic Encyclopedia of Archaeal and Bacterial Type Strains, Phase II (KMG-II): from individual species to whole genera.</title>
        <authorList>
            <person name="Goeker M."/>
        </authorList>
    </citation>
    <scope>NUCLEOTIDE SEQUENCE [LARGE SCALE GENOMIC DNA]</scope>
    <source>
        <strain evidence="1 2">5AG</strain>
    </source>
</reference>
<dbReference type="EMBL" id="JACHZF010000007">
    <property type="protein sequence ID" value="MBB3330257.1"/>
    <property type="molecule type" value="Genomic_DNA"/>
</dbReference>
<dbReference type="AlphaFoldDB" id="A0A7W5K2P8"/>
<evidence type="ECO:0000313" key="1">
    <source>
        <dbReference type="EMBL" id="MBB3330257.1"/>
    </source>
</evidence>
<comment type="caution">
    <text evidence="1">The sequence shown here is derived from an EMBL/GenBank/DDBJ whole genome shotgun (WGS) entry which is preliminary data.</text>
</comment>
<proteinExistence type="predicted"/>
<organism evidence="1 2">
    <name type="scientific">Halomonas campaniensis</name>
    <dbReference type="NCBI Taxonomy" id="213554"/>
    <lineage>
        <taxon>Bacteria</taxon>
        <taxon>Pseudomonadati</taxon>
        <taxon>Pseudomonadota</taxon>
        <taxon>Gammaproteobacteria</taxon>
        <taxon>Oceanospirillales</taxon>
        <taxon>Halomonadaceae</taxon>
        <taxon>Halomonas</taxon>
    </lineage>
</organism>
<dbReference type="Proteomes" id="UP000553442">
    <property type="component" value="Unassembled WGS sequence"/>
</dbReference>
<protein>
    <submittedName>
        <fullName evidence="1">Lysozyme family protein</fullName>
    </submittedName>
</protein>
<keyword evidence="2" id="KW-1185">Reference proteome</keyword>
<sequence length="282" mass="31832">MAIRLTDPLRREYERLFESCDTLPQRHAEVERGVDRLLQHRDRYQAVADSRGIPWAFLAVVHHMESGCRFDCHLHNGDPLTGRTVQVPAGRPKRGAPPFTWEQSAEDAMTLKRLGADTDWSLAGTLYQLERYNGWGYRLYHPHVLSPYLWSFSGHYTSGRYVADGRWSDSAVSKQCGAAVLLRRMSERGLIDFTDQPAATLYAAVAAEPAGAEASKRKPLVPAHRKRRARRQAEAEAAEHLQRWLSTFPGIFLRVDGIPGDRTSDAYRLVTGHYLPGDPRVG</sequence>
<accession>A0A7W5K2P8</accession>
<gene>
    <name evidence="1" type="ORF">BDK63_001114</name>
</gene>
<evidence type="ECO:0000313" key="2">
    <source>
        <dbReference type="Proteomes" id="UP000553442"/>
    </source>
</evidence>
<name>A0A7W5K2P8_9GAMM</name>